<evidence type="ECO:0000313" key="3">
    <source>
        <dbReference type="Proteomes" id="UP000294257"/>
    </source>
</evidence>
<organism evidence="2 3">
    <name type="scientific">Herbihabitans rhizosphaerae</name>
    <dbReference type="NCBI Taxonomy" id="1872711"/>
    <lineage>
        <taxon>Bacteria</taxon>
        <taxon>Bacillati</taxon>
        <taxon>Actinomycetota</taxon>
        <taxon>Actinomycetes</taxon>
        <taxon>Pseudonocardiales</taxon>
        <taxon>Pseudonocardiaceae</taxon>
        <taxon>Herbihabitans</taxon>
    </lineage>
</organism>
<dbReference type="OrthoDB" id="3527984at2"/>
<feature type="compositionally biased region" description="Basic and acidic residues" evidence="1">
    <location>
        <begin position="237"/>
        <end position="251"/>
    </location>
</feature>
<dbReference type="GO" id="GO:0016740">
    <property type="term" value="F:transferase activity"/>
    <property type="evidence" value="ECO:0007669"/>
    <property type="project" value="UniProtKB-KW"/>
</dbReference>
<feature type="region of interest" description="Disordered" evidence="1">
    <location>
        <begin position="237"/>
        <end position="262"/>
    </location>
</feature>
<comment type="caution">
    <text evidence="2">The sequence shown here is derived from an EMBL/GenBank/DDBJ whole genome shotgun (WGS) entry which is preliminary data.</text>
</comment>
<gene>
    <name evidence="2" type="ORF">EV193_1128</name>
</gene>
<keyword evidence="3" id="KW-1185">Reference proteome</keyword>
<dbReference type="EMBL" id="SGWQ01000012">
    <property type="protein sequence ID" value="RZS32375.1"/>
    <property type="molecule type" value="Genomic_DNA"/>
</dbReference>
<dbReference type="Pfam" id="PF23716">
    <property type="entry name" value="DUF7158"/>
    <property type="match status" value="1"/>
</dbReference>
<dbReference type="AlphaFoldDB" id="A0A4Q7KDS9"/>
<dbReference type="Proteomes" id="UP000294257">
    <property type="component" value="Unassembled WGS sequence"/>
</dbReference>
<accession>A0A4Q7KDS9</accession>
<keyword evidence="2" id="KW-0808">Transferase</keyword>
<proteinExistence type="predicted"/>
<reference evidence="2 3" key="1">
    <citation type="submission" date="2019-02" db="EMBL/GenBank/DDBJ databases">
        <title>Genomic Encyclopedia of Type Strains, Phase IV (KMG-IV): sequencing the most valuable type-strain genomes for metagenomic binning, comparative biology and taxonomic classification.</title>
        <authorList>
            <person name="Goeker M."/>
        </authorList>
    </citation>
    <scope>NUCLEOTIDE SEQUENCE [LARGE SCALE GENOMIC DNA]</scope>
    <source>
        <strain evidence="2 3">DSM 101727</strain>
    </source>
</reference>
<dbReference type="InterPro" id="IPR055582">
    <property type="entry name" value="DUF7158"/>
</dbReference>
<evidence type="ECO:0000313" key="2">
    <source>
        <dbReference type="EMBL" id="RZS32375.1"/>
    </source>
</evidence>
<evidence type="ECO:0000256" key="1">
    <source>
        <dbReference type="SAM" id="MobiDB-lite"/>
    </source>
</evidence>
<dbReference type="RefSeq" id="WP_130347831.1">
    <property type="nucleotide sequence ID" value="NZ_SGWQ01000012.1"/>
</dbReference>
<sequence length="262" mass="28432">MPHGDDHQHVPPSAKAAAARAQRDATVIGWVDGDPVSRTLLEARLTALRSSPSAGSLPALGTSEDRQLVRWTAHVLFTEEICRREALARHLIAERPAPLDPISAVQLGSINTAAWHARPEVSAVFDDAFPGTPTKTVPRPTTRWWRVSHASAPSEEDADQAPLRPIGWTTLNDLPPALAAALRAADPGRRVGPVLAADTWHAAVADETADRPSTVDTCPSGLGERLREFARWLDRRRGESVRPAKGFEHPGDPSQPDNTHRH</sequence>
<name>A0A4Q7KDS9_9PSEU</name>
<protein>
    <submittedName>
        <fullName evidence="2">[acyl-carrier-protein] S-malonyltransferase</fullName>
    </submittedName>
</protein>